<dbReference type="GO" id="GO:0008483">
    <property type="term" value="F:transaminase activity"/>
    <property type="evidence" value="ECO:0007669"/>
    <property type="project" value="TreeGrafter"/>
</dbReference>
<dbReference type="GO" id="GO:0000271">
    <property type="term" value="P:polysaccharide biosynthetic process"/>
    <property type="evidence" value="ECO:0007669"/>
    <property type="project" value="TreeGrafter"/>
</dbReference>
<keyword evidence="7" id="KW-1185">Reference proteome</keyword>
<dbReference type="InterPro" id="IPR000653">
    <property type="entry name" value="DegT/StrS_aminotransferase"/>
</dbReference>
<feature type="active site" description="Proton acceptor" evidence="3">
    <location>
        <position position="199"/>
    </location>
</feature>
<dbReference type="InterPro" id="IPR015421">
    <property type="entry name" value="PyrdxlP-dep_Trfase_major"/>
</dbReference>
<feature type="modified residue" description="N6-(pyridoxal phosphate)lysine" evidence="4">
    <location>
        <position position="199"/>
    </location>
</feature>
<evidence type="ECO:0000256" key="4">
    <source>
        <dbReference type="PIRSR" id="PIRSR000390-2"/>
    </source>
</evidence>
<evidence type="ECO:0000256" key="3">
    <source>
        <dbReference type="PIRSR" id="PIRSR000390-1"/>
    </source>
</evidence>
<proteinExistence type="inferred from homology"/>
<dbReference type="Proteomes" id="UP000183656">
    <property type="component" value="Unassembled WGS sequence"/>
</dbReference>
<comment type="similarity">
    <text evidence="2 5">Belongs to the DegT/DnrJ/EryC1 family.</text>
</comment>
<dbReference type="Pfam" id="PF01041">
    <property type="entry name" value="DegT_DnrJ_EryC1"/>
    <property type="match status" value="1"/>
</dbReference>
<dbReference type="OrthoDB" id="9804264at2"/>
<dbReference type="InterPro" id="IPR015424">
    <property type="entry name" value="PyrdxlP-dep_Trfase"/>
</dbReference>
<dbReference type="RefSeq" id="WP_054257342.1">
    <property type="nucleotide sequence ID" value="NZ_CYIG01000036.1"/>
</dbReference>
<name>A0A1I7J218_9BURK</name>
<sequence length="403" mass="43464">MSEGTLALLGGAPAFESAVPVGQLYFPDWPDYVEAMRGIFVRQYYTNQGPLVRELESALQERLGVRHAICVANATIGLMMAADALGLRGRVITSAFSFIATSQSLTWAGLDPLFCDVDASSHHLDPDRVEHALRQEDVSAVLAVNLWGDVCDHEALSRLAARRGVPLYFDSAHAFGCEAGARAVGGFGALEVFSFHATKVLSAAEGGCVCTNDDMLAARLRNIRSSYGAGAPVHVRRTANGRMSEAQAAIALMSLKGFPSILERNRALFAAYEAGLQSVQGLRLLRPAAVNRTNYQYVVCEIDAGVFGLDRDQLHAVLRAENILARRYFYPGIHRCMPYREQFPSAPADLPVTEVLCSRVLQLPIGQAVDEAAVARITAVVRAAQTNAQLVRAVLAGQGEVHA</sequence>
<reference evidence="6 7" key="1">
    <citation type="submission" date="2016-10" db="EMBL/GenBank/DDBJ databases">
        <authorList>
            <person name="de Groot N.N."/>
        </authorList>
    </citation>
    <scope>NUCLEOTIDE SEQUENCE [LARGE SCALE GENOMIC DNA]</scope>
    <source>
        <strain evidence="6 7">R-24608</strain>
    </source>
</reference>
<evidence type="ECO:0000313" key="7">
    <source>
        <dbReference type="Proteomes" id="UP000183656"/>
    </source>
</evidence>
<evidence type="ECO:0000313" key="6">
    <source>
        <dbReference type="EMBL" id="SFU79266.1"/>
    </source>
</evidence>
<accession>A0A1I7J218</accession>
<dbReference type="CDD" id="cd00616">
    <property type="entry name" value="AHBA_syn"/>
    <property type="match status" value="1"/>
</dbReference>
<dbReference type="PANTHER" id="PTHR30244">
    <property type="entry name" value="TRANSAMINASE"/>
    <property type="match status" value="1"/>
</dbReference>
<dbReference type="GO" id="GO:0030170">
    <property type="term" value="F:pyridoxal phosphate binding"/>
    <property type="evidence" value="ECO:0007669"/>
    <property type="project" value="TreeGrafter"/>
</dbReference>
<dbReference type="PIRSF" id="PIRSF000390">
    <property type="entry name" value="PLP_StrS"/>
    <property type="match status" value="1"/>
</dbReference>
<evidence type="ECO:0000256" key="1">
    <source>
        <dbReference type="ARBA" id="ARBA00022898"/>
    </source>
</evidence>
<dbReference type="AlphaFoldDB" id="A0A1I7J218"/>
<dbReference type="SUPFAM" id="SSF53383">
    <property type="entry name" value="PLP-dependent transferases"/>
    <property type="match status" value="1"/>
</dbReference>
<gene>
    <name evidence="6" type="ORF">SAMN04489707_102162</name>
</gene>
<dbReference type="InterPro" id="IPR015422">
    <property type="entry name" value="PyrdxlP-dep_Trfase_small"/>
</dbReference>
<keyword evidence="1 4" id="KW-0663">Pyridoxal phosphate</keyword>
<dbReference type="EMBL" id="FPBX01000021">
    <property type="protein sequence ID" value="SFU79266.1"/>
    <property type="molecule type" value="Genomic_DNA"/>
</dbReference>
<protein>
    <submittedName>
        <fullName evidence="6">dTDP-4-amino-4,6-dideoxygalactose transaminase</fullName>
    </submittedName>
</protein>
<organism evidence="6 7">
    <name type="scientific">Paenacidovorax caeni</name>
    <dbReference type="NCBI Taxonomy" id="343013"/>
    <lineage>
        <taxon>Bacteria</taxon>
        <taxon>Pseudomonadati</taxon>
        <taxon>Pseudomonadota</taxon>
        <taxon>Betaproteobacteria</taxon>
        <taxon>Burkholderiales</taxon>
        <taxon>Comamonadaceae</taxon>
        <taxon>Paenacidovorax</taxon>
    </lineage>
</organism>
<evidence type="ECO:0000256" key="5">
    <source>
        <dbReference type="RuleBase" id="RU004508"/>
    </source>
</evidence>
<dbReference type="PANTHER" id="PTHR30244:SF9">
    <property type="entry name" value="PROTEIN RV3402C"/>
    <property type="match status" value="1"/>
</dbReference>
<dbReference type="Gene3D" id="3.40.640.10">
    <property type="entry name" value="Type I PLP-dependent aspartate aminotransferase-like (Major domain)"/>
    <property type="match status" value="1"/>
</dbReference>
<dbReference type="STRING" id="343013.SAMN04489707_102162"/>
<dbReference type="Gene3D" id="3.90.1150.10">
    <property type="entry name" value="Aspartate Aminotransferase, domain 1"/>
    <property type="match status" value="1"/>
</dbReference>
<evidence type="ECO:0000256" key="2">
    <source>
        <dbReference type="ARBA" id="ARBA00037999"/>
    </source>
</evidence>